<evidence type="ECO:0000313" key="3">
    <source>
        <dbReference type="Proteomes" id="UP000199645"/>
    </source>
</evidence>
<sequence>MTNLQDGLARIAGPAAEPTREQVAADLARGQKALRRRRTTQVVGSCAFAVAALAAVIIATTGTGAAPKTPEALDDRPATVAPQFAGTKLVAYQGAQPKGFTLDKVPDGWELQGADDYGIVIAPKGFQDKNPNSFVGKIVAQLQEFAPNEELGGKEVTVGGKPGLLTKMIGQTDGGALFVKLGEGRWMVIQVWDGLGWGEKEVLEFASGIHVDENAKITHG</sequence>
<protein>
    <submittedName>
        <fullName evidence="2">Uncharacterized protein</fullName>
    </submittedName>
</protein>
<name>A0A1I2BG14_9ACTN</name>
<keyword evidence="1" id="KW-1133">Transmembrane helix</keyword>
<organism evidence="2 3">
    <name type="scientific">Actinoplanes philippinensis</name>
    <dbReference type="NCBI Taxonomy" id="35752"/>
    <lineage>
        <taxon>Bacteria</taxon>
        <taxon>Bacillati</taxon>
        <taxon>Actinomycetota</taxon>
        <taxon>Actinomycetes</taxon>
        <taxon>Micromonosporales</taxon>
        <taxon>Micromonosporaceae</taxon>
        <taxon>Actinoplanes</taxon>
    </lineage>
</organism>
<gene>
    <name evidence="2" type="ORF">SAMN05421541_102307</name>
</gene>
<dbReference type="RefSeq" id="WP_093610477.1">
    <property type="nucleotide sequence ID" value="NZ_BOMT01000018.1"/>
</dbReference>
<keyword evidence="1" id="KW-0812">Transmembrane</keyword>
<feature type="transmembrane region" description="Helical" evidence="1">
    <location>
        <begin position="42"/>
        <end position="60"/>
    </location>
</feature>
<dbReference type="STRING" id="35752.SAMN05421541_102307"/>
<keyword evidence="3" id="KW-1185">Reference proteome</keyword>
<dbReference type="Proteomes" id="UP000199645">
    <property type="component" value="Unassembled WGS sequence"/>
</dbReference>
<evidence type="ECO:0000256" key="1">
    <source>
        <dbReference type="SAM" id="Phobius"/>
    </source>
</evidence>
<evidence type="ECO:0000313" key="2">
    <source>
        <dbReference type="EMBL" id="SFE55114.1"/>
    </source>
</evidence>
<dbReference type="OrthoDB" id="3787029at2"/>
<reference evidence="2 3" key="1">
    <citation type="submission" date="2016-10" db="EMBL/GenBank/DDBJ databases">
        <authorList>
            <person name="de Groot N.N."/>
        </authorList>
    </citation>
    <scope>NUCLEOTIDE SEQUENCE [LARGE SCALE GENOMIC DNA]</scope>
    <source>
        <strain evidence="2 3">DSM 43019</strain>
    </source>
</reference>
<keyword evidence="1" id="KW-0472">Membrane</keyword>
<dbReference type="EMBL" id="FONV01000002">
    <property type="protein sequence ID" value="SFE55114.1"/>
    <property type="molecule type" value="Genomic_DNA"/>
</dbReference>
<proteinExistence type="predicted"/>
<accession>A0A1I2BG14</accession>
<dbReference type="AlphaFoldDB" id="A0A1I2BG14"/>